<comment type="caution">
    <text evidence="1">The sequence shown here is derived from an EMBL/GenBank/DDBJ whole genome shotgun (WGS) entry which is preliminary data.</text>
</comment>
<sequence length="79" mass="8717">MRLEEARHRHVEEYLHGDLTRVLTSRLPDLLRELTGAQRHSIADELVLDADARGEALRLLVTGGDPESATSRASGRCVG</sequence>
<dbReference type="Proteomes" id="UP001596157">
    <property type="component" value="Unassembled WGS sequence"/>
</dbReference>
<dbReference type="RefSeq" id="WP_378248301.1">
    <property type="nucleotide sequence ID" value="NZ_JBHSKF010000006.1"/>
</dbReference>
<keyword evidence="2" id="KW-1185">Reference proteome</keyword>
<proteinExistence type="predicted"/>
<name>A0ABW0EQ54_9PSEU</name>
<evidence type="ECO:0000313" key="2">
    <source>
        <dbReference type="Proteomes" id="UP001596157"/>
    </source>
</evidence>
<dbReference type="EMBL" id="JBHSKF010000006">
    <property type="protein sequence ID" value="MFC5288453.1"/>
    <property type="molecule type" value="Genomic_DNA"/>
</dbReference>
<gene>
    <name evidence="1" type="ORF">ACFPM7_15435</name>
</gene>
<protein>
    <submittedName>
        <fullName evidence="1">Uncharacterized protein</fullName>
    </submittedName>
</protein>
<accession>A0ABW0EQ54</accession>
<reference evidence="2" key="1">
    <citation type="journal article" date="2019" name="Int. J. Syst. Evol. Microbiol.">
        <title>The Global Catalogue of Microorganisms (GCM) 10K type strain sequencing project: providing services to taxonomists for standard genome sequencing and annotation.</title>
        <authorList>
            <consortium name="The Broad Institute Genomics Platform"/>
            <consortium name="The Broad Institute Genome Sequencing Center for Infectious Disease"/>
            <person name="Wu L."/>
            <person name="Ma J."/>
        </authorList>
    </citation>
    <scope>NUCLEOTIDE SEQUENCE [LARGE SCALE GENOMIC DNA]</scope>
    <source>
        <strain evidence="2">CCUG 59778</strain>
    </source>
</reference>
<evidence type="ECO:0000313" key="1">
    <source>
        <dbReference type="EMBL" id="MFC5288453.1"/>
    </source>
</evidence>
<organism evidence="1 2">
    <name type="scientific">Actinokineospora guangxiensis</name>
    <dbReference type="NCBI Taxonomy" id="1490288"/>
    <lineage>
        <taxon>Bacteria</taxon>
        <taxon>Bacillati</taxon>
        <taxon>Actinomycetota</taxon>
        <taxon>Actinomycetes</taxon>
        <taxon>Pseudonocardiales</taxon>
        <taxon>Pseudonocardiaceae</taxon>
        <taxon>Actinokineospora</taxon>
    </lineage>
</organism>